<dbReference type="InterPro" id="IPR036390">
    <property type="entry name" value="WH_DNA-bd_sf"/>
</dbReference>
<dbReference type="PANTHER" id="PTHR22792:SF131">
    <property type="entry name" value="LA-RELATED PROTEIN LARP4B"/>
    <property type="match status" value="1"/>
</dbReference>
<evidence type="ECO:0000313" key="6">
    <source>
        <dbReference type="EMBL" id="KAK6728333.1"/>
    </source>
</evidence>
<dbReference type="PROSITE" id="PS50961">
    <property type="entry name" value="HTH_LA"/>
    <property type="match status" value="1"/>
</dbReference>
<dbReference type="InterPro" id="IPR058699">
    <property type="entry name" value="RRM_LARP4/4B"/>
</dbReference>
<feature type="compositionally biased region" description="Polar residues" evidence="4">
    <location>
        <begin position="537"/>
        <end position="552"/>
    </location>
</feature>
<accession>A0ABR1BSL7</accession>
<sequence length="800" mass="89231">MTRQRGPVRNESPWPHAHRRREFGDWSDDMQPPYGRPRRHQPLAALRWAVLDDAHVIRSVSPRPPRGPVRLSSSARRPPTSDAASLPLLSARAHAARQLHIFNDSSLRHASELQRFVLSRQSEGCDLWRRAASAVAARLQPHELLHATNVRRELLAVVVVIVVPWSHSIIQRLSVTPPSSTYASAMNSLELDDDAFYICTEMSPRCFVVQKAIQIDRSQIERMVGDLEKAPPPPIDAPPAPQLPYWFTTECRNNLVNCDVPSMSVPSAPSPIPPPLPMPDLKQQLKAQLEYYFSRENLITDRYLRCQMDADQFVPISIIAGFRKIVQLTNDYNLILQVLRESNQVEVDERGEKVRSVCRRCTIILREISEEHREEVEKMLAGGPSYVDLKYGLNNSWYVTFDNEETTQQAYLHLQNMNITFNNKPICARIKAGGPPSDLPPIDRMPTQMPEPIAAEPQLYTPLYELGQLLASYGYVPRATFRPGATVVHVQDETRQRMNRHGQPQHQRNSHTGRSNRTYSSGANGYPMHPNGAVPPHSSTGINGILPSTSQYGGIERRSYREQNSRGGRSSAAGGASRRGNGERTYHQGGRRNGGGLNQDGRRRSDYINGGGGGCGGGSGTTNSGESMLSVSTGNLASAASAGSSNTLQIERPRYNSFRRERNADSEHLSTNDTSNTSSGKGRRWEADSENGSDGHAERKASSQSGCSAYSFEERAFPSLSEPKPEPKKPVEKPSFSCVAAGKRYAKPEPRKSYAEKLKEKTAKVGRRLCVILHGRYFLYSEYEHYANSKKFNKNQSISD</sequence>
<feature type="compositionally biased region" description="Low complexity" evidence="4">
    <location>
        <begin position="565"/>
        <end position="579"/>
    </location>
</feature>
<feature type="compositionally biased region" description="Polar residues" evidence="4">
    <location>
        <begin position="671"/>
        <end position="680"/>
    </location>
</feature>
<dbReference type="EMBL" id="JAVFWL010000001">
    <property type="protein sequence ID" value="KAK6728333.1"/>
    <property type="molecule type" value="Genomic_DNA"/>
</dbReference>
<evidence type="ECO:0000256" key="4">
    <source>
        <dbReference type="SAM" id="MobiDB-lite"/>
    </source>
</evidence>
<organism evidence="6 7">
    <name type="scientific">Necator americanus</name>
    <name type="common">Human hookworm</name>
    <dbReference type="NCBI Taxonomy" id="51031"/>
    <lineage>
        <taxon>Eukaryota</taxon>
        <taxon>Metazoa</taxon>
        <taxon>Ecdysozoa</taxon>
        <taxon>Nematoda</taxon>
        <taxon>Chromadorea</taxon>
        <taxon>Rhabditida</taxon>
        <taxon>Rhabditina</taxon>
        <taxon>Rhabditomorpha</taxon>
        <taxon>Strongyloidea</taxon>
        <taxon>Ancylostomatidae</taxon>
        <taxon>Bunostominae</taxon>
        <taxon>Necator</taxon>
    </lineage>
</organism>
<dbReference type="Gene3D" id="1.10.10.10">
    <property type="entry name" value="Winged helix-like DNA-binding domain superfamily/Winged helix DNA-binding domain"/>
    <property type="match status" value="1"/>
</dbReference>
<dbReference type="SUPFAM" id="SSF46785">
    <property type="entry name" value="Winged helix' DNA-binding domain"/>
    <property type="match status" value="1"/>
</dbReference>
<dbReference type="InterPro" id="IPR045180">
    <property type="entry name" value="La_dom_prot"/>
</dbReference>
<keyword evidence="1" id="KW-0597">Phosphoprotein</keyword>
<feature type="compositionally biased region" description="Basic and acidic residues" evidence="4">
    <location>
        <begin position="683"/>
        <end position="701"/>
    </location>
</feature>
<reference evidence="6 7" key="1">
    <citation type="submission" date="2023-08" db="EMBL/GenBank/DDBJ databases">
        <title>A Necator americanus chromosomal reference genome.</title>
        <authorList>
            <person name="Ilik V."/>
            <person name="Petrzelkova K.J."/>
            <person name="Pardy F."/>
            <person name="Fuh T."/>
            <person name="Niatou-Singa F.S."/>
            <person name="Gouil Q."/>
            <person name="Baker L."/>
            <person name="Ritchie M.E."/>
            <person name="Jex A.R."/>
            <person name="Gazzola D."/>
            <person name="Li H."/>
            <person name="Toshio Fujiwara R."/>
            <person name="Zhan B."/>
            <person name="Aroian R.V."/>
            <person name="Pafco B."/>
            <person name="Schwarz E.M."/>
        </authorList>
    </citation>
    <scope>NUCLEOTIDE SEQUENCE [LARGE SCALE GENOMIC DNA]</scope>
    <source>
        <strain evidence="6 7">Aroian</strain>
        <tissue evidence="6">Whole animal</tissue>
    </source>
</reference>
<dbReference type="PANTHER" id="PTHR22792">
    <property type="entry name" value="LUPUS LA PROTEIN-RELATED"/>
    <property type="match status" value="1"/>
</dbReference>
<dbReference type="CDD" id="cd12430">
    <property type="entry name" value="RRM_LARP4_5_like"/>
    <property type="match status" value="1"/>
</dbReference>
<feature type="compositionally biased region" description="Basic and acidic residues" evidence="4">
    <location>
        <begin position="555"/>
        <end position="564"/>
    </location>
</feature>
<name>A0ABR1BSL7_NECAM</name>
<dbReference type="Pfam" id="PF05383">
    <property type="entry name" value="La"/>
    <property type="match status" value="1"/>
</dbReference>
<feature type="region of interest" description="Disordered" evidence="4">
    <location>
        <begin position="59"/>
        <end position="83"/>
    </location>
</feature>
<evidence type="ECO:0000256" key="1">
    <source>
        <dbReference type="ARBA" id="ARBA00022553"/>
    </source>
</evidence>
<dbReference type="Proteomes" id="UP001303046">
    <property type="component" value="Unassembled WGS sequence"/>
</dbReference>
<feature type="region of interest" description="Disordered" evidence="4">
    <location>
        <begin position="661"/>
        <end position="753"/>
    </location>
</feature>
<evidence type="ECO:0000313" key="7">
    <source>
        <dbReference type="Proteomes" id="UP001303046"/>
    </source>
</evidence>
<dbReference type="InterPro" id="IPR036388">
    <property type="entry name" value="WH-like_DNA-bd_sf"/>
</dbReference>
<feature type="compositionally biased region" description="Basic and acidic residues" evidence="4">
    <location>
        <begin position="661"/>
        <end position="670"/>
    </location>
</feature>
<feature type="compositionally biased region" description="Polar residues" evidence="4">
    <location>
        <begin position="502"/>
        <end position="523"/>
    </location>
</feature>
<dbReference type="InterPro" id="IPR006630">
    <property type="entry name" value="La_HTH"/>
</dbReference>
<evidence type="ECO:0000259" key="5">
    <source>
        <dbReference type="PROSITE" id="PS50961"/>
    </source>
</evidence>
<comment type="caution">
    <text evidence="6">The sequence shown here is derived from an EMBL/GenBank/DDBJ whole genome shotgun (WGS) entry which is preliminary data.</text>
</comment>
<gene>
    <name evidence="6" type="primary">Necator_chrI.g1895</name>
    <name evidence="6" type="ORF">RB195_005769</name>
</gene>
<feature type="compositionally biased region" description="Basic and acidic residues" evidence="4">
    <location>
        <begin position="723"/>
        <end position="732"/>
    </location>
</feature>
<evidence type="ECO:0000256" key="2">
    <source>
        <dbReference type="ARBA" id="ARBA00022884"/>
    </source>
</evidence>
<keyword evidence="7" id="KW-1185">Reference proteome</keyword>
<evidence type="ECO:0000256" key="3">
    <source>
        <dbReference type="PROSITE-ProRule" id="PRU00332"/>
    </source>
</evidence>
<feature type="region of interest" description="Disordered" evidence="4">
    <location>
        <begin position="493"/>
        <end position="629"/>
    </location>
</feature>
<protein>
    <recommendedName>
        <fullName evidence="5">HTH La-type RNA-binding domain-containing protein</fullName>
    </recommendedName>
</protein>
<feature type="compositionally biased region" description="Gly residues" evidence="4">
    <location>
        <begin position="609"/>
        <end position="620"/>
    </location>
</feature>
<feature type="region of interest" description="Disordered" evidence="4">
    <location>
        <begin position="1"/>
        <end position="38"/>
    </location>
</feature>
<feature type="domain" description="HTH La-type RNA-binding" evidence="5">
    <location>
        <begin position="275"/>
        <end position="364"/>
    </location>
</feature>
<dbReference type="Pfam" id="PF26088">
    <property type="entry name" value="RRM_LARP4"/>
    <property type="match status" value="1"/>
</dbReference>
<proteinExistence type="predicted"/>
<keyword evidence="2 3" id="KW-0694">RNA-binding</keyword>
<dbReference type="SMART" id="SM00715">
    <property type="entry name" value="LA"/>
    <property type="match status" value="1"/>
</dbReference>